<dbReference type="InterPro" id="IPR000595">
    <property type="entry name" value="cNMP-bd_dom"/>
</dbReference>
<dbReference type="EMBL" id="VNIA01000004">
    <property type="protein sequence ID" value="TYP97442.1"/>
    <property type="molecule type" value="Genomic_DNA"/>
</dbReference>
<dbReference type="InterPro" id="IPR014710">
    <property type="entry name" value="RmlC-like_jellyroll"/>
</dbReference>
<dbReference type="AlphaFoldDB" id="A0A5S5DRF2"/>
<dbReference type="OrthoDB" id="1092431at2"/>
<feature type="domain" description="Cyclic nucleotide-binding" evidence="1">
    <location>
        <begin position="32"/>
        <end position="116"/>
    </location>
</feature>
<organism evidence="2 3">
    <name type="scientific">Tenacibaculum adriaticum</name>
    <dbReference type="NCBI Taxonomy" id="413713"/>
    <lineage>
        <taxon>Bacteria</taxon>
        <taxon>Pseudomonadati</taxon>
        <taxon>Bacteroidota</taxon>
        <taxon>Flavobacteriia</taxon>
        <taxon>Flavobacteriales</taxon>
        <taxon>Flavobacteriaceae</taxon>
        <taxon>Tenacibaculum</taxon>
    </lineage>
</organism>
<name>A0A5S5DRF2_9FLAO</name>
<protein>
    <submittedName>
        <fullName evidence="2">CRP-like cAMP-binding protein</fullName>
    </submittedName>
</protein>
<dbReference type="Gene3D" id="2.60.120.10">
    <property type="entry name" value="Jelly Rolls"/>
    <property type="match status" value="1"/>
</dbReference>
<proteinExistence type="predicted"/>
<dbReference type="Proteomes" id="UP000323136">
    <property type="component" value="Unassembled WGS sequence"/>
</dbReference>
<dbReference type="Pfam" id="PF00027">
    <property type="entry name" value="cNMP_binding"/>
    <property type="match status" value="1"/>
</dbReference>
<dbReference type="InterPro" id="IPR018490">
    <property type="entry name" value="cNMP-bd_dom_sf"/>
</dbReference>
<evidence type="ECO:0000259" key="1">
    <source>
        <dbReference type="Pfam" id="PF00027"/>
    </source>
</evidence>
<accession>A0A5S5DRF2</accession>
<evidence type="ECO:0000313" key="3">
    <source>
        <dbReference type="Proteomes" id="UP000323136"/>
    </source>
</evidence>
<reference evidence="2 3" key="1">
    <citation type="submission" date="2019-07" db="EMBL/GenBank/DDBJ databases">
        <title>Genomic Encyclopedia of Type Strains, Phase IV (KMG-IV): sequencing the most valuable type-strain genomes for metagenomic binning, comparative biology and taxonomic classification.</title>
        <authorList>
            <person name="Goeker M."/>
        </authorList>
    </citation>
    <scope>NUCLEOTIDE SEQUENCE [LARGE SCALE GENOMIC DNA]</scope>
    <source>
        <strain evidence="2 3">DSM 18961</strain>
    </source>
</reference>
<keyword evidence="3" id="KW-1185">Reference proteome</keyword>
<evidence type="ECO:0000313" key="2">
    <source>
        <dbReference type="EMBL" id="TYP97442.1"/>
    </source>
</evidence>
<dbReference type="CDD" id="cd00038">
    <property type="entry name" value="CAP_ED"/>
    <property type="match status" value="1"/>
</dbReference>
<gene>
    <name evidence="2" type="ORF">C7447_104128</name>
</gene>
<comment type="caution">
    <text evidence="2">The sequence shown here is derived from an EMBL/GenBank/DDBJ whole genome shotgun (WGS) entry which is preliminary data.</text>
</comment>
<dbReference type="RefSeq" id="WP_148870787.1">
    <property type="nucleotide sequence ID" value="NZ_VNIA01000004.1"/>
</dbReference>
<sequence>MNSKKILSQYIQNFVDLNEDEVNQFVSCFEEIKVKKRQFIVQPNFIAHHVHFVVKGAFRSYVVTDEGNDHTTSFAIENWWITDYNSFIYQQPATSFVIALEDSIILRVHYEKQKELKQVNHKFETFFRIIAERGLAFFQRRITHNITLSAERRYDQFMSKYSHIAQRLPQYALASFLGMTPEFLSKIRNNKVQKKS</sequence>
<dbReference type="SUPFAM" id="SSF51206">
    <property type="entry name" value="cAMP-binding domain-like"/>
    <property type="match status" value="1"/>
</dbReference>